<dbReference type="InterPro" id="IPR000209">
    <property type="entry name" value="Peptidase_S8/S53_dom"/>
</dbReference>
<sequence>MGRTFLLPIGVIFLILCAFRGQDPKYTYRLPAGLSAKDYQANTLIVKFKQVSFQQKTFGSNNQKIANTSQTSFISVKPVYQFASAAKRTLSEQRKIDEVGLNRIYEVKYKSSLPIENVIEELLQRPDVAYAEPSFVYHSFSYNDPDFIAGKQSYLEQVKAPEAWTLQPNANGAVIAIIDSGSDLQHQDLADNIYVNSKDPINGIDDDQDGYVDNYWGWDFVGATASKIVEDNNPDIPADSLDHGVHVSGLASAVSNNQTGICSIAGNAKLMLIKAGADNNSSAIYKGYEGIIYAADHGAKIINCSWGGPGGGAYGQDVINYAVSKGCLVVVAAGNSKTNEPIFPAAYAGAFAVANVNSNDEKSTTSSYGYHVAIAAPGTGIYSTLNNNAFGYKSGTSMAAPLVSSAAALLSAKNPSLSGLQIGEILRLSADDIYSNGLNALYQNQLGSGRLNVYNALKMSNSPSIRYQKIEINDSSNGALAAGDTVSYYFELKNLLASTSNMEVKLSSDNPNVKVLNASTNAGAFIALESKKIGPIKVLVSRTAPENTPILFKLAYENPLINYSAHEFFSSTVNLDYQNITVNQLYTTITSNGRIGYSKANAHDGLGVLYKDFSLLYEASLMVGLSPTQVSNNARSGNGESDNDFVKVKGVSRVQSKVASYEGISFFNDSNAKTPIGISVSQKQLAFGAAPNDKYVIVEYELTNNTASQLNRLFIGLFTDWDIDESSKNFLNYDEQNRLAYVNASTPLTPFAGVKLLSTKAQPLFYPLSYQLGADLLYDGIFTTKEKYETLSSGIKGTSLGNGDGVDVMGVIGNGPFNIAAGKSVKIAFAIIVGDDLPDIQKSAELAEEKYKEMQVLAPSDVFKLSQNYPNPASKTTALNLALPEDGIIAINIYDYLGRQLKQVVNQSLKKGNYTYNIDLTGMRPGIYFCRALFNGQQQVVKMLVAE</sequence>
<dbReference type="NCBIfam" id="TIGR04183">
    <property type="entry name" value="Por_Secre_tail"/>
    <property type="match status" value="1"/>
</dbReference>
<dbReference type="InterPro" id="IPR050131">
    <property type="entry name" value="Peptidase_S8_subtilisin-like"/>
</dbReference>
<keyword evidence="9" id="KW-1185">Reference proteome</keyword>
<dbReference type="GO" id="GO:0006508">
    <property type="term" value="P:proteolysis"/>
    <property type="evidence" value="ECO:0007669"/>
    <property type="project" value="UniProtKB-KW"/>
</dbReference>
<dbReference type="PROSITE" id="PS51892">
    <property type="entry name" value="SUBTILASE"/>
    <property type="match status" value="1"/>
</dbReference>
<evidence type="ECO:0000313" key="9">
    <source>
        <dbReference type="Proteomes" id="UP000283433"/>
    </source>
</evidence>
<feature type="domain" description="Peptidase S8/S53" evidence="6">
    <location>
        <begin position="171"/>
        <end position="440"/>
    </location>
</feature>
<gene>
    <name evidence="8" type="ORF">BCY91_13285</name>
</gene>
<dbReference type="SUPFAM" id="SSF52743">
    <property type="entry name" value="Subtilisin-like"/>
    <property type="match status" value="1"/>
</dbReference>
<comment type="similarity">
    <text evidence="1 5">Belongs to the peptidase S8 family.</text>
</comment>
<evidence type="ECO:0000313" key="8">
    <source>
        <dbReference type="EMBL" id="RKD19569.1"/>
    </source>
</evidence>
<dbReference type="EMBL" id="MBTA01000002">
    <property type="protein sequence ID" value="RKD19569.1"/>
    <property type="molecule type" value="Genomic_DNA"/>
</dbReference>
<evidence type="ECO:0008006" key="10">
    <source>
        <dbReference type="Google" id="ProtNLM"/>
    </source>
</evidence>
<keyword evidence="3 5" id="KW-0378">Hydrolase</keyword>
<evidence type="ECO:0000256" key="4">
    <source>
        <dbReference type="ARBA" id="ARBA00022825"/>
    </source>
</evidence>
<dbReference type="Gene3D" id="3.40.50.200">
    <property type="entry name" value="Peptidase S8/S53 domain"/>
    <property type="match status" value="1"/>
</dbReference>
<feature type="active site" description="Charge relay system" evidence="5">
    <location>
        <position position="243"/>
    </location>
</feature>
<keyword evidence="4 5" id="KW-0720">Serine protease</keyword>
<dbReference type="OrthoDB" id="9813435at2"/>
<name>A0A419SAV5_9SPHI</name>
<evidence type="ECO:0000259" key="6">
    <source>
        <dbReference type="Pfam" id="PF00082"/>
    </source>
</evidence>
<proteinExistence type="inferred from homology"/>
<organism evidence="8 9">
    <name type="scientific">Pelobium manganitolerans</name>
    <dbReference type="NCBI Taxonomy" id="1842495"/>
    <lineage>
        <taxon>Bacteria</taxon>
        <taxon>Pseudomonadati</taxon>
        <taxon>Bacteroidota</taxon>
        <taxon>Sphingobacteriia</taxon>
        <taxon>Sphingobacteriales</taxon>
        <taxon>Sphingobacteriaceae</taxon>
        <taxon>Pelobium</taxon>
    </lineage>
</organism>
<dbReference type="Pfam" id="PF18962">
    <property type="entry name" value="Por_Secre_tail"/>
    <property type="match status" value="1"/>
</dbReference>
<feature type="active site" description="Charge relay system" evidence="5">
    <location>
        <position position="397"/>
    </location>
</feature>
<dbReference type="RefSeq" id="WP_120180502.1">
    <property type="nucleotide sequence ID" value="NZ_MBTA01000002.1"/>
</dbReference>
<dbReference type="PANTHER" id="PTHR43806">
    <property type="entry name" value="PEPTIDASE S8"/>
    <property type="match status" value="1"/>
</dbReference>
<dbReference type="GO" id="GO:0004252">
    <property type="term" value="F:serine-type endopeptidase activity"/>
    <property type="evidence" value="ECO:0007669"/>
    <property type="project" value="UniProtKB-UniRule"/>
</dbReference>
<protein>
    <recommendedName>
        <fullName evidence="10">Peptidase S8/S53 domain-containing protein</fullName>
    </recommendedName>
</protein>
<evidence type="ECO:0000256" key="5">
    <source>
        <dbReference type="PROSITE-ProRule" id="PRU01240"/>
    </source>
</evidence>
<dbReference type="InterPro" id="IPR026444">
    <property type="entry name" value="Secre_tail"/>
</dbReference>
<keyword evidence="2 5" id="KW-0645">Protease</keyword>
<reference evidence="8 9" key="1">
    <citation type="submission" date="2016-07" db="EMBL/GenBank/DDBJ databases">
        <title>Genome of Pelobium manganitolerans.</title>
        <authorList>
            <person name="Wu S."/>
            <person name="Wang G."/>
        </authorList>
    </citation>
    <scope>NUCLEOTIDE SEQUENCE [LARGE SCALE GENOMIC DNA]</scope>
    <source>
        <strain evidence="8 9">YS-25</strain>
    </source>
</reference>
<feature type="domain" description="Secretion system C-terminal sorting" evidence="7">
    <location>
        <begin position="869"/>
        <end position="944"/>
    </location>
</feature>
<dbReference type="Proteomes" id="UP000283433">
    <property type="component" value="Unassembled WGS sequence"/>
</dbReference>
<comment type="caution">
    <text evidence="8">The sequence shown here is derived from an EMBL/GenBank/DDBJ whole genome shotgun (WGS) entry which is preliminary data.</text>
</comment>
<dbReference type="Pfam" id="PF00082">
    <property type="entry name" value="Peptidase_S8"/>
    <property type="match status" value="1"/>
</dbReference>
<dbReference type="InterPro" id="IPR015500">
    <property type="entry name" value="Peptidase_S8_subtilisin-rel"/>
</dbReference>
<evidence type="ECO:0000256" key="2">
    <source>
        <dbReference type="ARBA" id="ARBA00022670"/>
    </source>
</evidence>
<evidence type="ECO:0000256" key="1">
    <source>
        <dbReference type="ARBA" id="ARBA00011073"/>
    </source>
</evidence>
<evidence type="ECO:0000256" key="3">
    <source>
        <dbReference type="ARBA" id="ARBA00022801"/>
    </source>
</evidence>
<dbReference type="InterPro" id="IPR036852">
    <property type="entry name" value="Peptidase_S8/S53_dom_sf"/>
</dbReference>
<dbReference type="PANTHER" id="PTHR43806:SF11">
    <property type="entry name" value="CEREVISIN-RELATED"/>
    <property type="match status" value="1"/>
</dbReference>
<evidence type="ECO:0000259" key="7">
    <source>
        <dbReference type="Pfam" id="PF18962"/>
    </source>
</evidence>
<dbReference type="AlphaFoldDB" id="A0A419SAV5"/>
<accession>A0A419SAV5</accession>
<dbReference type="PRINTS" id="PR00723">
    <property type="entry name" value="SUBTILISIN"/>
</dbReference>
<feature type="active site" description="Charge relay system" evidence="5">
    <location>
        <position position="179"/>
    </location>
</feature>